<dbReference type="GO" id="GO:0004177">
    <property type="term" value="F:aminopeptidase activity"/>
    <property type="evidence" value="ECO:0007669"/>
    <property type="project" value="UniProtKB-UniRule"/>
</dbReference>
<dbReference type="Proteomes" id="UP000198915">
    <property type="component" value="Unassembled WGS sequence"/>
</dbReference>
<dbReference type="PANTHER" id="PTHR32481:SF12">
    <property type="entry name" value="AMINOPEPTIDASE SGCX-RELATED"/>
    <property type="match status" value="1"/>
</dbReference>
<reference evidence="10" key="1">
    <citation type="submission" date="2016-10" db="EMBL/GenBank/DDBJ databases">
        <authorList>
            <person name="Varghese N."/>
            <person name="Submissions S."/>
        </authorList>
    </citation>
    <scope>NUCLEOTIDE SEQUENCE [LARGE SCALE GENOMIC DNA]</scope>
    <source>
        <strain evidence="10">OK042</strain>
    </source>
</reference>
<evidence type="ECO:0000256" key="8">
    <source>
        <dbReference type="PIRSR" id="PIRSR001123-2"/>
    </source>
</evidence>
<dbReference type="AlphaFoldDB" id="A0A1I4DJ62"/>
<evidence type="ECO:0000256" key="1">
    <source>
        <dbReference type="ARBA" id="ARBA00006272"/>
    </source>
</evidence>
<feature type="binding site" evidence="8">
    <location>
        <position position="183"/>
    </location>
    <ligand>
        <name>Zn(2+)</name>
        <dbReference type="ChEBI" id="CHEBI:29105"/>
        <label>1</label>
    </ligand>
</feature>
<dbReference type="Pfam" id="PF05343">
    <property type="entry name" value="Peptidase_M42"/>
    <property type="match status" value="1"/>
</dbReference>
<feature type="binding site" evidence="8">
    <location>
        <position position="238"/>
    </location>
    <ligand>
        <name>Zn(2+)</name>
        <dbReference type="ChEBI" id="CHEBI:29105"/>
        <label>1</label>
    </ligand>
</feature>
<dbReference type="SUPFAM" id="SSF53187">
    <property type="entry name" value="Zn-dependent exopeptidases"/>
    <property type="match status" value="1"/>
</dbReference>
<dbReference type="Gene3D" id="3.40.630.10">
    <property type="entry name" value="Zn peptidases"/>
    <property type="match status" value="1"/>
</dbReference>
<protein>
    <submittedName>
        <fullName evidence="9">Putative aminopeptidase FrvX</fullName>
    </submittedName>
</protein>
<comment type="cofactor">
    <cofactor evidence="8">
        <name>a divalent metal cation</name>
        <dbReference type="ChEBI" id="CHEBI:60240"/>
    </cofactor>
    <text evidence="8">Binds 2 divalent metal cations per subunit.</text>
</comment>
<accession>A0A1I4DJ62</accession>
<dbReference type="GO" id="GO:0046872">
    <property type="term" value="F:metal ion binding"/>
    <property type="evidence" value="ECO:0007669"/>
    <property type="project" value="UniProtKB-UniRule"/>
</dbReference>
<name>A0A1I4DJ62_9BACL</name>
<comment type="similarity">
    <text evidence="1 6">Belongs to the peptidase M42 family.</text>
</comment>
<evidence type="ECO:0000256" key="4">
    <source>
        <dbReference type="ARBA" id="ARBA00022723"/>
    </source>
</evidence>
<evidence type="ECO:0000256" key="2">
    <source>
        <dbReference type="ARBA" id="ARBA00022438"/>
    </source>
</evidence>
<keyword evidence="2 9" id="KW-0031">Aminopeptidase</keyword>
<dbReference type="STRING" id="1884381.SAMN05518846_12467"/>
<dbReference type="InterPro" id="IPR051464">
    <property type="entry name" value="Peptidase_M42_aminopept"/>
</dbReference>
<proteinExistence type="inferred from homology"/>
<evidence type="ECO:0000256" key="6">
    <source>
        <dbReference type="PIRNR" id="PIRNR001123"/>
    </source>
</evidence>
<feature type="binding site" evidence="8">
    <location>
        <position position="183"/>
    </location>
    <ligand>
        <name>Zn(2+)</name>
        <dbReference type="ChEBI" id="CHEBI:29105"/>
        <label>2</label>
    </ligand>
</feature>
<dbReference type="InterPro" id="IPR008007">
    <property type="entry name" value="Peptidase_M42"/>
</dbReference>
<organism evidence="9 10">
    <name type="scientific">Brevibacillus centrosporus</name>
    <dbReference type="NCBI Taxonomy" id="54910"/>
    <lineage>
        <taxon>Bacteria</taxon>
        <taxon>Bacillati</taxon>
        <taxon>Bacillota</taxon>
        <taxon>Bacilli</taxon>
        <taxon>Bacillales</taxon>
        <taxon>Paenibacillaceae</taxon>
        <taxon>Brevibacillus</taxon>
    </lineage>
</organism>
<evidence type="ECO:0000313" key="9">
    <source>
        <dbReference type="EMBL" id="SFK93123.1"/>
    </source>
</evidence>
<keyword evidence="4 8" id="KW-0479">Metal-binding</keyword>
<dbReference type="InterPro" id="IPR023367">
    <property type="entry name" value="Peptidase_M42_dom2"/>
</dbReference>
<feature type="active site" description="Proton acceptor" evidence="7">
    <location>
        <position position="215"/>
    </location>
</feature>
<evidence type="ECO:0000256" key="7">
    <source>
        <dbReference type="PIRSR" id="PIRSR001123-1"/>
    </source>
</evidence>
<keyword evidence="10" id="KW-1185">Reference proteome</keyword>
<feature type="binding site" evidence="8">
    <location>
        <position position="71"/>
    </location>
    <ligand>
        <name>Zn(2+)</name>
        <dbReference type="ChEBI" id="CHEBI:29105"/>
        <label>1</label>
    </ligand>
</feature>
<keyword evidence="3" id="KW-0645">Protease</keyword>
<feature type="binding site" evidence="8">
    <location>
        <position position="332"/>
    </location>
    <ligand>
        <name>Zn(2+)</name>
        <dbReference type="ChEBI" id="CHEBI:29105"/>
        <label>2</label>
    </ligand>
</feature>
<dbReference type="GO" id="GO:0006508">
    <property type="term" value="P:proteolysis"/>
    <property type="evidence" value="ECO:0007669"/>
    <property type="project" value="UniProtKB-KW"/>
</dbReference>
<dbReference type="PIRSF" id="PIRSF001123">
    <property type="entry name" value="PepA_GA"/>
    <property type="match status" value="1"/>
</dbReference>
<dbReference type="SUPFAM" id="SSF101821">
    <property type="entry name" value="Aminopeptidase/glucanase lid domain"/>
    <property type="match status" value="1"/>
</dbReference>
<feature type="binding site" evidence="8">
    <location>
        <position position="216"/>
    </location>
    <ligand>
        <name>Zn(2+)</name>
        <dbReference type="ChEBI" id="CHEBI:29105"/>
        <label>2</label>
    </ligand>
</feature>
<keyword evidence="5" id="KW-0378">Hydrolase</keyword>
<dbReference type="EMBL" id="FORT01000024">
    <property type="protein sequence ID" value="SFK93123.1"/>
    <property type="molecule type" value="Genomic_DNA"/>
</dbReference>
<evidence type="ECO:0000256" key="5">
    <source>
        <dbReference type="ARBA" id="ARBA00022801"/>
    </source>
</evidence>
<sequence>MIPDYQKMKEVLRDLTSCLALSGYEDSVIRYVKERLAGAAEHIQVDALGNVIVRMNRIQAENPFRVMVFAHMDELGLVVTKVEESGFLRLERLGGIPEKSLAGTTLLIEVEGKRWNGIVGTKSHHVTKQDEKYKVLPVNEIYADFGFRSKQDALDAGISPGTPVGYARQFFDNGSIVFGNTLDNRVGCLTLLELADRLQHTELPCELYIVFSVQEEFNLRGVLPAVRKINPHLAITLDITIATDTPDLKGSGDIRLGGGPSLGMYTFHGRGTLGGLIPNPKLVKHVQKIASEQEIPLQQAVFMGILTDASFSQLENDGIPMIDLGYPARYTHAPVEAVDLQDVEQLICLLEKLLLTFDQNLDLSRG</sequence>
<dbReference type="Gene3D" id="2.40.30.40">
    <property type="entry name" value="Peptidase M42, domain 2"/>
    <property type="match status" value="1"/>
</dbReference>
<dbReference type="RefSeq" id="WP_092276659.1">
    <property type="nucleotide sequence ID" value="NZ_FORT01000024.1"/>
</dbReference>
<dbReference type="PANTHER" id="PTHR32481">
    <property type="entry name" value="AMINOPEPTIDASE"/>
    <property type="match status" value="1"/>
</dbReference>
<evidence type="ECO:0000256" key="3">
    <source>
        <dbReference type="ARBA" id="ARBA00022670"/>
    </source>
</evidence>
<evidence type="ECO:0000313" key="10">
    <source>
        <dbReference type="Proteomes" id="UP000198915"/>
    </source>
</evidence>
<gene>
    <name evidence="9" type="ORF">SAMN05518846_12467</name>
</gene>